<dbReference type="Pfam" id="PF00210">
    <property type="entry name" value="Ferritin"/>
    <property type="match status" value="1"/>
</dbReference>
<evidence type="ECO:0000313" key="4">
    <source>
        <dbReference type="EMBL" id="ANU25830.1"/>
    </source>
</evidence>
<dbReference type="GO" id="GO:0016722">
    <property type="term" value="F:oxidoreductase activity, acting on metal ions"/>
    <property type="evidence" value="ECO:0007669"/>
    <property type="project" value="InterPro"/>
</dbReference>
<dbReference type="InterPro" id="IPR009078">
    <property type="entry name" value="Ferritin-like_SF"/>
</dbReference>
<evidence type="ECO:0000259" key="3">
    <source>
        <dbReference type="Pfam" id="PF00210"/>
    </source>
</evidence>
<dbReference type="Proteomes" id="UP000053354">
    <property type="component" value="Chromosome"/>
</dbReference>
<organism evidence="4 5">
    <name type="scientific">Planococcus versutus</name>
    <dbReference type="NCBI Taxonomy" id="1302659"/>
    <lineage>
        <taxon>Bacteria</taxon>
        <taxon>Bacillati</taxon>
        <taxon>Bacillota</taxon>
        <taxon>Bacilli</taxon>
        <taxon>Bacillales</taxon>
        <taxon>Caryophanaceae</taxon>
        <taxon>Planococcus</taxon>
    </lineage>
</organism>
<protein>
    <submittedName>
        <fullName evidence="4">DNA starvation/stationary phase protection protein</fullName>
    </submittedName>
</protein>
<dbReference type="PANTHER" id="PTHR42932:SF1">
    <property type="entry name" value="GENERAL STRESS PROTEIN 20U"/>
    <property type="match status" value="1"/>
</dbReference>
<dbReference type="PANTHER" id="PTHR42932">
    <property type="entry name" value="GENERAL STRESS PROTEIN 20U"/>
    <property type="match status" value="1"/>
</dbReference>
<dbReference type="PROSITE" id="PS00819">
    <property type="entry name" value="DPS_2"/>
    <property type="match status" value="1"/>
</dbReference>
<dbReference type="Gene3D" id="1.20.1260.10">
    <property type="match status" value="1"/>
</dbReference>
<dbReference type="CDD" id="cd01043">
    <property type="entry name" value="DPS"/>
    <property type="match status" value="1"/>
</dbReference>
<comment type="similarity">
    <text evidence="1 2">Belongs to the Dps family.</text>
</comment>
<evidence type="ECO:0000256" key="2">
    <source>
        <dbReference type="RuleBase" id="RU003875"/>
    </source>
</evidence>
<proteinExistence type="inferred from homology"/>
<dbReference type="GO" id="GO:0008199">
    <property type="term" value="F:ferric iron binding"/>
    <property type="evidence" value="ECO:0007669"/>
    <property type="project" value="InterPro"/>
</dbReference>
<feature type="domain" description="Ferritin/DPS" evidence="3">
    <location>
        <begin position="7"/>
        <end position="146"/>
    </location>
</feature>
<dbReference type="PIRSF" id="PIRSF005900">
    <property type="entry name" value="Dps"/>
    <property type="match status" value="1"/>
</dbReference>
<dbReference type="OrthoDB" id="9797023at2"/>
<name>A0A1B1RY14_9BACL</name>
<dbReference type="InterPro" id="IPR012347">
    <property type="entry name" value="Ferritin-like"/>
</dbReference>
<keyword evidence="5" id="KW-1185">Reference proteome</keyword>
<reference evidence="4" key="1">
    <citation type="submission" date="2016-10" db="EMBL/GenBank/DDBJ databases">
        <authorList>
            <person name="See-Too W.S."/>
        </authorList>
    </citation>
    <scope>NUCLEOTIDE SEQUENCE</scope>
    <source>
        <strain evidence="4">L10.15</strain>
    </source>
</reference>
<dbReference type="PRINTS" id="PR01346">
    <property type="entry name" value="HELNAPAPROT"/>
</dbReference>
<dbReference type="PROSITE" id="PS00818">
    <property type="entry name" value="DPS_1"/>
    <property type="match status" value="1"/>
</dbReference>
<dbReference type="AlphaFoldDB" id="A0A1B1RY14"/>
<dbReference type="InterPro" id="IPR008331">
    <property type="entry name" value="Ferritin_DPS_dom"/>
</dbReference>
<dbReference type="SUPFAM" id="SSF47240">
    <property type="entry name" value="Ferritin-like"/>
    <property type="match status" value="1"/>
</dbReference>
<dbReference type="InterPro" id="IPR023188">
    <property type="entry name" value="DPS_DNA-bd_CS"/>
</dbReference>
<sequence>MSQELNQELNVQVATWSVAYTKLHNFHWYVKGPSFFTLHVKFEELYNEATLHMDEVAERLLALGGKPVATMREQLELSVIEEASKKESAEDMVDAIVNDYDKIMKSLKKGMHLAAAVDDDMTEDMLNAIHQNLEKHSWMLSAFLGEKK</sequence>
<dbReference type="STRING" id="1302659.I858_001905"/>
<accession>A0A1B1RY14</accession>
<dbReference type="KEGG" id="pll:I858_001905"/>
<dbReference type="RefSeq" id="WP_065524897.1">
    <property type="nucleotide sequence ID" value="NZ_CP016540.2"/>
</dbReference>
<evidence type="ECO:0000313" key="5">
    <source>
        <dbReference type="Proteomes" id="UP000053354"/>
    </source>
</evidence>
<dbReference type="InterPro" id="IPR002177">
    <property type="entry name" value="DPS_DNA-bd"/>
</dbReference>
<gene>
    <name evidence="4" type="ORF">I858_001905</name>
</gene>
<dbReference type="EMBL" id="CP016540">
    <property type="protein sequence ID" value="ANU25830.1"/>
    <property type="molecule type" value="Genomic_DNA"/>
</dbReference>
<evidence type="ECO:0000256" key="1">
    <source>
        <dbReference type="ARBA" id="ARBA00009497"/>
    </source>
</evidence>